<keyword evidence="3" id="KW-1185">Reference proteome</keyword>
<dbReference type="OrthoDB" id="9808347at2"/>
<dbReference type="SUPFAM" id="SSF56266">
    <property type="entry name" value="DmpA/ArgJ-like"/>
    <property type="match status" value="1"/>
</dbReference>
<dbReference type="PANTHER" id="PTHR36512:SF3">
    <property type="entry name" value="BLR5678 PROTEIN"/>
    <property type="match status" value="1"/>
</dbReference>
<proteinExistence type="inferred from homology"/>
<gene>
    <name evidence="2" type="ordered locus">Amet_0097</name>
</gene>
<dbReference type="Pfam" id="PF03576">
    <property type="entry name" value="Peptidase_S58"/>
    <property type="match status" value="1"/>
</dbReference>
<organism evidence="2 3">
    <name type="scientific">Alkaliphilus metalliredigens (strain QYMF)</name>
    <dbReference type="NCBI Taxonomy" id="293826"/>
    <lineage>
        <taxon>Bacteria</taxon>
        <taxon>Bacillati</taxon>
        <taxon>Bacillota</taxon>
        <taxon>Clostridia</taxon>
        <taxon>Peptostreptococcales</taxon>
        <taxon>Natronincolaceae</taxon>
        <taxon>Alkaliphilus</taxon>
    </lineage>
</organism>
<accession>A6TJH2</accession>
<dbReference type="HOGENOM" id="CLU_044458_1_0_9"/>
<dbReference type="Gene3D" id="3.60.70.12">
    <property type="entry name" value="L-amino peptidase D-ALA esterase/amidase"/>
    <property type="match status" value="1"/>
</dbReference>
<dbReference type="InterPro" id="IPR016117">
    <property type="entry name" value="ArgJ-like_dom_sf"/>
</dbReference>
<name>A6TJH2_ALKMQ</name>
<evidence type="ECO:0000256" key="1">
    <source>
        <dbReference type="ARBA" id="ARBA00007068"/>
    </source>
</evidence>
<dbReference type="RefSeq" id="WP_011971249.1">
    <property type="nucleotide sequence ID" value="NC_009633.1"/>
</dbReference>
<dbReference type="eggNOG" id="COG3191">
    <property type="taxonomic scope" value="Bacteria"/>
</dbReference>
<reference evidence="3" key="1">
    <citation type="journal article" date="2016" name="Genome Announc.">
        <title>Complete genome sequence of Alkaliphilus metalliredigens strain QYMF, an alkaliphilic and metal-reducing bacterium isolated from borax-contaminated leachate ponds.</title>
        <authorList>
            <person name="Hwang C."/>
            <person name="Copeland A."/>
            <person name="Lucas S."/>
            <person name="Lapidus A."/>
            <person name="Barry K."/>
            <person name="Detter J.C."/>
            <person name="Glavina Del Rio T."/>
            <person name="Hammon N."/>
            <person name="Israni S."/>
            <person name="Dalin E."/>
            <person name="Tice H."/>
            <person name="Pitluck S."/>
            <person name="Chertkov O."/>
            <person name="Brettin T."/>
            <person name="Bruce D."/>
            <person name="Han C."/>
            <person name="Schmutz J."/>
            <person name="Larimer F."/>
            <person name="Land M.L."/>
            <person name="Hauser L."/>
            <person name="Kyrpides N."/>
            <person name="Mikhailova N."/>
            <person name="Ye Q."/>
            <person name="Zhou J."/>
            <person name="Richardson P."/>
            <person name="Fields M.W."/>
        </authorList>
    </citation>
    <scope>NUCLEOTIDE SEQUENCE [LARGE SCALE GENOMIC DNA]</scope>
    <source>
        <strain evidence="3">QYMF</strain>
    </source>
</reference>
<comment type="similarity">
    <text evidence="1">Belongs to the peptidase S58 family.</text>
</comment>
<dbReference type="GO" id="GO:0004177">
    <property type="term" value="F:aminopeptidase activity"/>
    <property type="evidence" value="ECO:0007669"/>
    <property type="project" value="TreeGrafter"/>
</dbReference>
<dbReference type="PANTHER" id="PTHR36512">
    <property type="entry name" value="D-AMINOPEPTIDASE"/>
    <property type="match status" value="1"/>
</dbReference>
<protein>
    <submittedName>
        <fullName evidence="2">Peptidase S58, DmpA</fullName>
    </submittedName>
</protein>
<dbReference type="MEROPS" id="P01.101"/>
<dbReference type="InterPro" id="IPR005321">
    <property type="entry name" value="Peptidase_S58_DmpA"/>
</dbReference>
<dbReference type="Proteomes" id="UP000001572">
    <property type="component" value="Chromosome"/>
</dbReference>
<evidence type="ECO:0000313" key="2">
    <source>
        <dbReference type="EMBL" id="ABR46340.1"/>
    </source>
</evidence>
<dbReference type="AlphaFoldDB" id="A6TJH2"/>
<dbReference type="KEGG" id="amt:Amet_0097"/>
<dbReference type="CDD" id="cd02252">
    <property type="entry name" value="nylC_like"/>
    <property type="match status" value="1"/>
</dbReference>
<evidence type="ECO:0000313" key="3">
    <source>
        <dbReference type="Proteomes" id="UP000001572"/>
    </source>
</evidence>
<dbReference type="EMBL" id="CP000724">
    <property type="protein sequence ID" value="ABR46340.1"/>
    <property type="molecule type" value="Genomic_DNA"/>
</dbReference>
<sequence length="319" mass="33444">MKRGIVDVPGIKVGHASDFQGQTGCTVVIYEEGAVAGVDIRGGAPGSRETALLDPVNMIEKVHSIVLAGGSAFGLDAASGVMKYLEERQVGFDVGVTKVPIVPCSVLFDLAIGDYRARPDQAMGYLAAEEANQDEYRQGLIGAGTGATVGKILGNDRVMRGGIGTWSIQVGELIVGAIVAVNAFGDIVNPGTQEIIAGAKAEDGKRFANTWEIMKKAIGGVGNAFAQNTTIGIVATNAILTKAQAKKVASMAHNAYAKTIRPVHTQYDGDTIYAMATGQIKSDVNIIGMLAIEAMEQAIVEGVKAGNERDMPQIIKKER</sequence>
<dbReference type="STRING" id="293826.Amet_0097"/>